<keyword evidence="2" id="KW-1185">Reference proteome</keyword>
<dbReference type="EnsemblMetazoa" id="G19160.1">
    <property type="protein sequence ID" value="G19160.1:cds"/>
    <property type="gene ID" value="G19160"/>
</dbReference>
<evidence type="ECO:0000313" key="1">
    <source>
        <dbReference type="EnsemblMetazoa" id="G19160.1:cds"/>
    </source>
</evidence>
<evidence type="ECO:0000313" key="2">
    <source>
        <dbReference type="Proteomes" id="UP000005408"/>
    </source>
</evidence>
<sequence>MSRDTGYNEKIEKDIKTLENVLKFGNENAIVEHLNELISMIHLAEIDQINGRLKAKNKGETLLHIALKFKNTHEFIKEYLTIMDMLYRGTGVEEFNTFGNSFLTMFNLGLLDDLDDYRDDIEEKKSNYGVRYLTEYLRSRIRKKENTAGLKKYNKTNPEGDVTFIQLQSKSSQYPESH</sequence>
<accession>A0A8W8JHQ6</accession>
<proteinExistence type="predicted"/>
<dbReference type="Proteomes" id="UP000005408">
    <property type="component" value="Unassembled WGS sequence"/>
</dbReference>
<name>A0A8W8JHQ6_MAGGI</name>
<organism evidence="1 2">
    <name type="scientific">Magallana gigas</name>
    <name type="common">Pacific oyster</name>
    <name type="synonym">Crassostrea gigas</name>
    <dbReference type="NCBI Taxonomy" id="29159"/>
    <lineage>
        <taxon>Eukaryota</taxon>
        <taxon>Metazoa</taxon>
        <taxon>Spiralia</taxon>
        <taxon>Lophotrochozoa</taxon>
        <taxon>Mollusca</taxon>
        <taxon>Bivalvia</taxon>
        <taxon>Autobranchia</taxon>
        <taxon>Pteriomorphia</taxon>
        <taxon>Ostreida</taxon>
        <taxon>Ostreoidea</taxon>
        <taxon>Ostreidae</taxon>
        <taxon>Magallana</taxon>
    </lineage>
</organism>
<protein>
    <submittedName>
        <fullName evidence="1">Uncharacterized protein</fullName>
    </submittedName>
</protein>
<reference evidence="1" key="1">
    <citation type="submission" date="2022-08" db="UniProtKB">
        <authorList>
            <consortium name="EnsemblMetazoa"/>
        </authorList>
    </citation>
    <scope>IDENTIFICATION</scope>
    <source>
        <strain evidence="1">05x7-T-G4-1.051#20</strain>
    </source>
</reference>
<dbReference type="AlphaFoldDB" id="A0A8W8JHQ6"/>